<gene>
    <name evidence="1" type="ORF">ElP_57390</name>
</gene>
<dbReference type="Proteomes" id="UP000317835">
    <property type="component" value="Chromosome"/>
</dbReference>
<dbReference type="KEGG" id="tpla:ElP_57390"/>
<dbReference type="Pfam" id="PF14078">
    <property type="entry name" value="DUF4259"/>
    <property type="match status" value="1"/>
</dbReference>
<keyword evidence="2" id="KW-1185">Reference proteome</keyword>
<sequence length="129" mass="14350">MGVWGEGPMDNDSALDWMANSVESPFAAAIEEALRGYLEGRRAPAEAEAAAALLVDYTLCPGAMRYRHIDLSHEAKERGLWKIGIDAVERMMADIPWLDSWIDPDAKRLVLEDLKAELLQLDQTHQNSG</sequence>
<accession>A0A518HAC2</accession>
<reference evidence="1 2" key="1">
    <citation type="submission" date="2019-02" db="EMBL/GenBank/DDBJ databases">
        <title>Deep-cultivation of Planctomycetes and their phenomic and genomic characterization uncovers novel biology.</title>
        <authorList>
            <person name="Wiegand S."/>
            <person name="Jogler M."/>
            <person name="Boedeker C."/>
            <person name="Pinto D."/>
            <person name="Vollmers J."/>
            <person name="Rivas-Marin E."/>
            <person name="Kohn T."/>
            <person name="Peeters S.H."/>
            <person name="Heuer A."/>
            <person name="Rast P."/>
            <person name="Oberbeckmann S."/>
            <person name="Bunk B."/>
            <person name="Jeske O."/>
            <person name="Meyerdierks A."/>
            <person name="Storesund J.E."/>
            <person name="Kallscheuer N."/>
            <person name="Luecker S."/>
            <person name="Lage O.M."/>
            <person name="Pohl T."/>
            <person name="Merkel B.J."/>
            <person name="Hornburger P."/>
            <person name="Mueller R.-W."/>
            <person name="Bruemmer F."/>
            <person name="Labrenz M."/>
            <person name="Spormann A.M."/>
            <person name="Op den Camp H."/>
            <person name="Overmann J."/>
            <person name="Amann R."/>
            <person name="Jetten M.S.M."/>
            <person name="Mascher T."/>
            <person name="Medema M.H."/>
            <person name="Devos D.P."/>
            <person name="Kaster A.-K."/>
            <person name="Ovreas L."/>
            <person name="Rohde M."/>
            <person name="Galperin M.Y."/>
            <person name="Jogler C."/>
        </authorList>
    </citation>
    <scope>NUCLEOTIDE SEQUENCE [LARGE SCALE GENOMIC DNA]</scope>
    <source>
        <strain evidence="1 2">ElP</strain>
    </source>
</reference>
<dbReference type="AlphaFoldDB" id="A0A518HAC2"/>
<dbReference type="EMBL" id="CP036426">
    <property type="protein sequence ID" value="QDV37793.1"/>
    <property type="molecule type" value="Genomic_DNA"/>
</dbReference>
<evidence type="ECO:0000313" key="1">
    <source>
        <dbReference type="EMBL" id="QDV37793.1"/>
    </source>
</evidence>
<protein>
    <recommendedName>
        <fullName evidence="3">DUF4259 domain-containing protein</fullName>
    </recommendedName>
</protein>
<dbReference type="InterPro" id="IPR025355">
    <property type="entry name" value="DUF4259"/>
</dbReference>
<organism evidence="1 2">
    <name type="scientific">Tautonia plasticadhaerens</name>
    <dbReference type="NCBI Taxonomy" id="2527974"/>
    <lineage>
        <taxon>Bacteria</taxon>
        <taxon>Pseudomonadati</taxon>
        <taxon>Planctomycetota</taxon>
        <taxon>Planctomycetia</taxon>
        <taxon>Isosphaerales</taxon>
        <taxon>Isosphaeraceae</taxon>
        <taxon>Tautonia</taxon>
    </lineage>
</organism>
<evidence type="ECO:0000313" key="2">
    <source>
        <dbReference type="Proteomes" id="UP000317835"/>
    </source>
</evidence>
<name>A0A518HAC2_9BACT</name>
<evidence type="ECO:0008006" key="3">
    <source>
        <dbReference type="Google" id="ProtNLM"/>
    </source>
</evidence>
<proteinExistence type="predicted"/>
<dbReference type="RefSeq" id="WP_261344389.1">
    <property type="nucleotide sequence ID" value="NZ_CP036426.1"/>
</dbReference>